<dbReference type="STRING" id="1406840.Q763_05370"/>
<dbReference type="EMBL" id="JRLV01000005">
    <property type="protein sequence ID" value="KGO82532.1"/>
    <property type="molecule type" value="Genomic_DNA"/>
</dbReference>
<dbReference type="AlphaFoldDB" id="A0A0A2LQF0"/>
<reference evidence="1 2" key="1">
    <citation type="submission" date="2013-09" db="EMBL/GenBank/DDBJ databases">
        <authorList>
            <person name="Zeng Z."/>
            <person name="Chen C."/>
        </authorList>
    </citation>
    <scope>NUCLEOTIDE SEQUENCE [LARGE SCALE GENOMIC DNA]</scope>
    <source>
        <strain evidence="1 2">F44-8</strain>
    </source>
</reference>
<comment type="caution">
    <text evidence="1">The sequence shown here is derived from an EMBL/GenBank/DDBJ whole genome shotgun (WGS) entry which is preliminary data.</text>
</comment>
<evidence type="ECO:0000313" key="1">
    <source>
        <dbReference type="EMBL" id="KGO82532.1"/>
    </source>
</evidence>
<proteinExistence type="predicted"/>
<dbReference type="Proteomes" id="UP000030129">
    <property type="component" value="Unassembled WGS sequence"/>
</dbReference>
<organism evidence="1 2">
    <name type="scientific">Flavobacterium beibuense F44-8</name>
    <dbReference type="NCBI Taxonomy" id="1406840"/>
    <lineage>
        <taxon>Bacteria</taxon>
        <taxon>Pseudomonadati</taxon>
        <taxon>Bacteroidota</taxon>
        <taxon>Flavobacteriia</taxon>
        <taxon>Flavobacteriales</taxon>
        <taxon>Flavobacteriaceae</taxon>
        <taxon>Flavobacterium</taxon>
    </lineage>
</organism>
<keyword evidence="2" id="KW-1185">Reference proteome</keyword>
<name>A0A0A2LQF0_9FLAO</name>
<evidence type="ECO:0000313" key="2">
    <source>
        <dbReference type="Proteomes" id="UP000030129"/>
    </source>
</evidence>
<accession>A0A0A2LQF0</accession>
<gene>
    <name evidence="1" type="ORF">Q763_05370</name>
</gene>
<evidence type="ECO:0008006" key="3">
    <source>
        <dbReference type="Google" id="ProtNLM"/>
    </source>
</evidence>
<sequence>MIKEINYDEDYSFSVTDLISKLKKEKQIDLNEEKYIVLRHLEKDKPYYFIRYPFNEISFKYIKIDGSSGEIILDKFLYHTE</sequence>
<protein>
    <recommendedName>
        <fullName evidence="3">PepSY domain-containing protein</fullName>
    </recommendedName>
</protein>